<comment type="cofactor">
    <cofactor evidence="11">
        <name>Zn(2+)</name>
        <dbReference type="ChEBI" id="CHEBI:29105"/>
    </cofactor>
    <text evidence="11">Binds 1 zinc ion per subunit.</text>
</comment>
<sequence length="931" mass="102450">MDSSLTTAAIRSSFIDFFKSKQHIYVHSSSTIPLDDPTLLFANAGMNQFKPIFLGSVDPNSDMAKWVRVANTQKCIRAGEGNLRMVLGVAYTVMKIPGDRLYVTYFGGDEKAGLEPDLECKEFWLKLGVQEEHILPGNMKDNFWEMGDTGPCGPCSEIHFDRIGGRNAADLVNMDDPDVLEVWNLVFIQFNRESDGSLKSLPRKHIDCGMGLERVVSVIQQKRSNYDTDLFVPIFEAIQKATGARTYTGKVGAEDTDGIDMAYRVVADHVRTLTIALSDGGRPDNTGRGYVLRRILRRGIRYAIEKLGGKPGTFANLVDVVVQILGDTFPEVRKDPHSIMDVINEEEAQFLKTLNRGRSLLERTVSKLSPTEKTLPGDVAWRLYDTYGFPVDLTQLMCEERSLSIDMNAYEEAKKRAQLISQAKGAGEDDTLALDVHAINELQSKGVPPTDDLLKYNYSAIDASSYEFPTLNAKVVAIRYQKQFVDQVSSGQQAALILDKTNFYAEQGGQIFDEGFMTSLSKEDTEFLVKNSQVRGGYVLHIGNVEGTISVGDEMKLQVDGARRKQIMNNHTGTHILNFALRSVLKEEPDQKGSLVAPDRMRFDFTNKNAMTVQQVKDAERIAQDMVNSDVEVYAKESALGQAKTIKGLRAVFNEAYPDPVRVVSIGVPVEELQNDPTSPKGLNTSVEFCGGTHLLRSGHIGDFVISSEEAIAKGIRRIVALTGPEASKALKKAALLEQAVTNLKNSASTTPPKEIQRKITELGDEISASQIPYWRKDDLRNSIKELKKSLDDLDKANKAQQMTQIVEDVKQLLTENKFENGYIVKLLNAQSNTKALDAALKQVKALSPNTSAIFFSVDEAAGKVFCLSNCSGEAVGKGLKANEWVGQVAKILDGKGGGKPESAQATGKNVSGLNEALKVAEEFAKLKMSG</sequence>
<dbReference type="PROSITE" id="PS50860">
    <property type="entry name" value="AA_TRNA_LIGASE_II_ALA"/>
    <property type="match status" value="1"/>
</dbReference>
<dbReference type="InterPro" id="IPR012947">
    <property type="entry name" value="tRNA_SAD"/>
</dbReference>
<keyword evidence="11" id="KW-0862">Zinc</keyword>
<dbReference type="InterPro" id="IPR002318">
    <property type="entry name" value="Ala-tRNA-lgiase_IIc"/>
</dbReference>
<keyword evidence="8 11" id="KW-0694">RNA-binding</keyword>
<gene>
    <name evidence="14" type="ORF">Ocin01_01368</name>
</gene>
<feature type="binding site" evidence="11">
    <location>
        <position position="571"/>
    </location>
    <ligand>
        <name>Zn(2+)</name>
        <dbReference type="ChEBI" id="CHEBI:29105"/>
    </ligand>
</feature>
<dbReference type="InterPro" id="IPR018164">
    <property type="entry name" value="Ala-tRNA-synth_IIc_N"/>
</dbReference>
<evidence type="ECO:0000256" key="1">
    <source>
        <dbReference type="ARBA" id="ARBA00008429"/>
    </source>
</evidence>
<reference evidence="14 15" key="1">
    <citation type="journal article" date="2016" name="Genome Biol. Evol.">
        <title>Gene Family Evolution Reflects Adaptation to Soil Environmental Stressors in the Genome of the Collembolan Orchesella cincta.</title>
        <authorList>
            <person name="Faddeeva-Vakhrusheva A."/>
            <person name="Derks M.F."/>
            <person name="Anvar S.Y."/>
            <person name="Agamennone V."/>
            <person name="Suring W."/>
            <person name="Smit S."/>
            <person name="van Straalen N.M."/>
            <person name="Roelofs D."/>
        </authorList>
    </citation>
    <scope>NUCLEOTIDE SEQUENCE [LARGE SCALE GENOMIC DNA]</scope>
    <source>
        <tissue evidence="14">Mixed pool</tissue>
    </source>
</reference>
<evidence type="ECO:0000256" key="3">
    <source>
        <dbReference type="ARBA" id="ARBA00017959"/>
    </source>
</evidence>
<dbReference type="InterPro" id="IPR050058">
    <property type="entry name" value="Ala-tRNA_ligase"/>
</dbReference>
<comment type="domain">
    <text evidence="11">Consists of three domains; the N-terminal catalytic domain, the editing domain and the C-terminal C-Ala domain. The editing domain removes incorrectly charged amino acids, while the C-Ala domain, along with tRNA(Ala), serves as a bridge to cooperatively bring together the editing and aminoacylation centers thus stimulating deacylation of misacylated tRNAs.</text>
</comment>
<dbReference type="AlphaFoldDB" id="A0A1D2NJ68"/>
<dbReference type="Gene3D" id="2.40.30.130">
    <property type="match status" value="1"/>
</dbReference>
<dbReference type="InterPro" id="IPR018165">
    <property type="entry name" value="Ala-tRNA-synth_IIc_core"/>
</dbReference>
<evidence type="ECO:0000256" key="7">
    <source>
        <dbReference type="ARBA" id="ARBA00022840"/>
    </source>
</evidence>
<dbReference type="SMART" id="SM00863">
    <property type="entry name" value="tRNA_SAD"/>
    <property type="match status" value="1"/>
</dbReference>
<dbReference type="OMA" id="NKKDNFW"/>
<evidence type="ECO:0000313" key="14">
    <source>
        <dbReference type="EMBL" id="ODN05318.1"/>
    </source>
</evidence>
<feature type="binding site" evidence="11">
    <location>
        <position position="694"/>
    </location>
    <ligand>
        <name>Zn(2+)</name>
        <dbReference type="ChEBI" id="CHEBI:29105"/>
    </ligand>
</feature>
<keyword evidence="10 11" id="KW-0030">Aminoacyl-tRNA synthetase</keyword>
<dbReference type="OrthoDB" id="2423964at2759"/>
<evidence type="ECO:0000256" key="8">
    <source>
        <dbReference type="ARBA" id="ARBA00022884"/>
    </source>
</evidence>
<dbReference type="Pfam" id="PF07973">
    <property type="entry name" value="tRNA_SAD"/>
    <property type="match status" value="1"/>
</dbReference>
<dbReference type="PRINTS" id="PR00980">
    <property type="entry name" value="TRNASYNTHALA"/>
</dbReference>
<dbReference type="Gene3D" id="3.30.980.10">
    <property type="entry name" value="Threonyl-trna Synthetase, Chain A, domain 2"/>
    <property type="match status" value="1"/>
</dbReference>
<feature type="coiled-coil region" evidence="12">
    <location>
        <begin position="777"/>
        <end position="804"/>
    </location>
</feature>
<dbReference type="GO" id="GO:0008270">
    <property type="term" value="F:zinc ion binding"/>
    <property type="evidence" value="ECO:0007669"/>
    <property type="project" value="UniProtKB-UniRule"/>
</dbReference>
<protein>
    <recommendedName>
        <fullName evidence="3">Alanine--tRNA ligase</fullName>
        <ecNumber evidence="2">6.1.1.7</ecNumber>
    </recommendedName>
</protein>
<keyword evidence="11" id="KW-0479">Metal-binding</keyword>
<dbReference type="FunFam" id="3.30.980.10:FF:000004">
    <property type="entry name" value="Alanine--tRNA ligase, cytoplasmic"/>
    <property type="match status" value="1"/>
</dbReference>
<comment type="subunit">
    <text evidence="11">Monomer.</text>
</comment>
<evidence type="ECO:0000313" key="15">
    <source>
        <dbReference type="Proteomes" id="UP000094527"/>
    </source>
</evidence>
<feature type="binding site" evidence="11">
    <location>
        <position position="690"/>
    </location>
    <ligand>
        <name>Zn(2+)</name>
        <dbReference type="ChEBI" id="CHEBI:29105"/>
    </ligand>
</feature>
<dbReference type="InterPro" id="IPR018162">
    <property type="entry name" value="Ala-tRNA-ligase_IIc_anticod-bd"/>
</dbReference>
<keyword evidence="9 11" id="KW-0648">Protein biosynthesis</keyword>
<keyword evidence="6 11" id="KW-0547">Nucleotide-binding</keyword>
<dbReference type="GO" id="GO:0004813">
    <property type="term" value="F:alanine-tRNA ligase activity"/>
    <property type="evidence" value="ECO:0007669"/>
    <property type="project" value="UniProtKB-UniRule"/>
</dbReference>
<dbReference type="Gene3D" id="3.10.310.40">
    <property type="match status" value="1"/>
</dbReference>
<dbReference type="Gene3D" id="3.30.930.10">
    <property type="entry name" value="Bira Bifunctional Protein, Domain 2"/>
    <property type="match status" value="2"/>
</dbReference>
<evidence type="ECO:0000256" key="12">
    <source>
        <dbReference type="SAM" id="Coils"/>
    </source>
</evidence>
<evidence type="ECO:0000256" key="9">
    <source>
        <dbReference type="ARBA" id="ARBA00022917"/>
    </source>
</evidence>
<comment type="function">
    <text evidence="11">Catalyzes the attachment of alanine to tRNA(Ala) in a two-step reaction: alanine is first activated by ATP to form Ala-AMP and then transferred to the acceptor end of tRNA(Ala). Also edits incorrectly charged tRNA(Ala) via its editing domain.</text>
</comment>
<dbReference type="GO" id="GO:0006419">
    <property type="term" value="P:alanyl-tRNA aminoacylation"/>
    <property type="evidence" value="ECO:0007669"/>
    <property type="project" value="InterPro"/>
</dbReference>
<dbReference type="InterPro" id="IPR045864">
    <property type="entry name" value="aa-tRNA-synth_II/BPL/LPL"/>
</dbReference>
<comment type="caution">
    <text evidence="14">The sequence shown here is derived from an EMBL/GenBank/DDBJ whole genome shotgun (WGS) entry which is preliminary data.</text>
</comment>
<dbReference type="InterPro" id="IPR018163">
    <property type="entry name" value="Thr/Ala-tRNA-synth_IIc_edit"/>
</dbReference>
<dbReference type="EMBL" id="LJIJ01000025">
    <property type="protein sequence ID" value="ODN05318.1"/>
    <property type="molecule type" value="Genomic_DNA"/>
</dbReference>
<dbReference type="NCBIfam" id="TIGR00344">
    <property type="entry name" value="alaS"/>
    <property type="match status" value="1"/>
</dbReference>
<dbReference type="Pfam" id="PF01411">
    <property type="entry name" value="tRNA-synt_2c"/>
    <property type="match status" value="2"/>
</dbReference>
<dbReference type="Proteomes" id="UP000094527">
    <property type="component" value="Unassembled WGS sequence"/>
</dbReference>
<dbReference type="PANTHER" id="PTHR11777:SF9">
    <property type="entry name" value="ALANINE--TRNA LIGASE, CYTOPLASMIC"/>
    <property type="match status" value="1"/>
</dbReference>
<dbReference type="InterPro" id="IPR023033">
    <property type="entry name" value="Ala_tRNA_ligase_euk/bac"/>
</dbReference>
<dbReference type="GO" id="GO:0005739">
    <property type="term" value="C:mitochondrion"/>
    <property type="evidence" value="ECO:0007669"/>
    <property type="project" value="TreeGrafter"/>
</dbReference>
<evidence type="ECO:0000256" key="4">
    <source>
        <dbReference type="ARBA" id="ARBA00022555"/>
    </source>
</evidence>
<dbReference type="EC" id="6.1.1.7" evidence="2"/>
<dbReference type="SUPFAM" id="SSF55681">
    <property type="entry name" value="Class II aaRS and biotin synthetases"/>
    <property type="match status" value="1"/>
</dbReference>
<dbReference type="CDD" id="cd00673">
    <property type="entry name" value="AlaRS_core"/>
    <property type="match status" value="1"/>
</dbReference>
<dbReference type="FunFam" id="3.10.310.40:FF:000002">
    <property type="entry name" value="alanine--tRNA ligase, cytoplasmic"/>
    <property type="match status" value="1"/>
</dbReference>
<proteinExistence type="inferred from homology"/>
<name>A0A1D2NJ68_ORCCI</name>
<dbReference type="Pfam" id="PF02272">
    <property type="entry name" value="DHHA1"/>
    <property type="match status" value="1"/>
</dbReference>
<dbReference type="GO" id="GO:0002161">
    <property type="term" value="F:aminoacyl-tRNA deacylase activity"/>
    <property type="evidence" value="ECO:0007669"/>
    <property type="project" value="TreeGrafter"/>
</dbReference>
<keyword evidence="12" id="KW-0175">Coiled coil</keyword>
<evidence type="ECO:0000256" key="5">
    <source>
        <dbReference type="ARBA" id="ARBA00022598"/>
    </source>
</evidence>
<dbReference type="GO" id="GO:0005524">
    <property type="term" value="F:ATP binding"/>
    <property type="evidence" value="ECO:0007669"/>
    <property type="project" value="UniProtKB-UniRule"/>
</dbReference>
<evidence type="ECO:0000256" key="6">
    <source>
        <dbReference type="ARBA" id="ARBA00022741"/>
    </source>
</evidence>
<comment type="catalytic activity">
    <reaction evidence="11">
        <text>tRNA(Ala) + L-alanine + ATP = L-alanyl-tRNA(Ala) + AMP + diphosphate</text>
        <dbReference type="Rhea" id="RHEA:12540"/>
        <dbReference type="Rhea" id="RHEA-COMP:9657"/>
        <dbReference type="Rhea" id="RHEA-COMP:9923"/>
        <dbReference type="ChEBI" id="CHEBI:30616"/>
        <dbReference type="ChEBI" id="CHEBI:33019"/>
        <dbReference type="ChEBI" id="CHEBI:57972"/>
        <dbReference type="ChEBI" id="CHEBI:78442"/>
        <dbReference type="ChEBI" id="CHEBI:78497"/>
        <dbReference type="ChEBI" id="CHEBI:456215"/>
        <dbReference type="EC" id="6.1.1.7"/>
    </reaction>
</comment>
<keyword evidence="15" id="KW-1185">Reference proteome</keyword>
<dbReference type="GO" id="GO:0000049">
    <property type="term" value="F:tRNA binding"/>
    <property type="evidence" value="ECO:0007669"/>
    <property type="project" value="UniProtKB-KW"/>
</dbReference>
<keyword evidence="7 11" id="KW-0067">ATP-binding</keyword>
<evidence type="ECO:0000256" key="11">
    <source>
        <dbReference type="HAMAP-Rule" id="MF_03133"/>
    </source>
</evidence>
<dbReference type="InterPro" id="IPR009000">
    <property type="entry name" value="Transl_B-barrel_sf"/>
</dbReference>
<feature type="domain" description="Alanyl-transfer RNA synthetases family profile" evidence="13">
    <location>
        <begin position="5"/>
        <end position="733"/>
    </location>
</feature>
<keyword evidence="4 11" id="KW-0820">tRNA-binding</keyword>
<keyword evidence="5 11" id="KW-0436">Ligase</keyword>
<comment type="similarity">
    <text evidence="1">Belongs to the class-II aminoacyl-tRNA synthetase family. Alax-L subfamily.</text>
</comment>
<accession>A0A1D2NJ68</accession>
<dbReference type="STRING" id="48709.A0A1D2NJ68"/>
<evidence type="ECO:0000259" key="13">
    <source>
        <dbReference type="PROSITE" id="PS50860"/>
    </source>
</evidence>
<organism evidence="14 15">
    <name type="scientific">Orchesella cincta</name>
    <name type="common">Springtail</name>
    <name type="synonym">Podura cincta</name>
    <dbReference type="NCBI Taxonomy" id="48709"/>
    <lineage>
        <taxon>Eukaryota</taxon>
        <taxon>Metazoa</taxon>
        <taxon>Ecdysozoa</taxon>
        <taxon>Arthropoda</taxon>
        <taxon>Hexapoda</taxon>
        <taxon>Collembola</taxon>
        <taxon>Entomobryomorpha</taxon>
        <taxon>Entomobryoidea</taxon>
        <taxon>Orchesellidae</taxon>
        <taxon>Orchesellinae</taxon>
        <taxon>Orchesella</taxon>
    </lineage>
</organism>
<dbReference type="InterPro" id="IPR003156">
    <property type="entry name" value="DHHA1_dom"/>
</dbReference>
<evidence type="ECO:0000256" key="10">
    <source>
        <dbReference type="ARBA" id="ARBA00023146"/>
    </source>
</evidence>
<feature type="binding site" evidence="11">
    <location>
        <position position="575"/>
    </location>
    <ligand>
        <name>Zn(2+)</name>
        <dbReference type="ChEBI" id="CHEBI:29105"/>
    </ligand>
</feature>
<dbReference type="SUPFAM" id="SSF101353">
    <property type="entry name" value="Putative anticodon-binding domain of alanyl-tRNA synthetase (AlaRS)"/>
    <property type="match status" value="1"/>
</dbReference>
<evidence type="ECO:0000256" key="2">
    <source>
        <dbReference type="ARBA" id="ARBA00013168"/>
    </source>
</evidence>
<dbReference type="HAMAP" id="MF_00036_B">
    <property type="entry name" value="Ala_tRNA_synth_B"/>
    <property type="match status" value="1"/>
</dbReference>
<dbReference type="SUPFAM" id="SSF50447">
    <property type="entry name" value="Translation proteins"/>
    <property type="match status" value="1"/>
</dbReference>
<dbReference type="PANTHER" id="PTHR11777">
    <property type="entry name" value="ALANYL-TRNA SYNTHETASE"/>
    <property type="match status" value="1"/>
</dbReference>
<dbReference type="SUPFAM" id="SSF55186">
    <property type="entry name" value="ThrRS/AlaRS common domain"/>
    <property type="match status" value="1"/>
</dbReference>